<keyword evidence="2" id="KW-1185">Reference proteome</keyword>
<evidence type="ECO:0000313" key="1">
    <source>
        <dbReference type="EMBL" id="MDQ0418727.1"/>
    </source>
</evidence>
<dbReference type="Gene3D" id="3.30.420.40">
    <property type="match status" value="2"/>
</dbReference>
<evidence type="ECO:0000313" key="2">
    <source>
        <dbReference type="Proteomes" id="UP001238450"/>
    </source>
</evidence>
<evidence type="ECO:0008006" key="3">
    <source>
        <dbReference type="Google" id="ProtNLM"/>
    </source>
</evidence>
<dbReference type="AlphaFoldDB" id="A0AAJ1TLI7"/>
<sequence length="472" mass="53680">MFKSIFKEDSNFKAMNVDSLRIPFLPVTADLGFNTSKFIFEGDRYRDLPSLIATYDKPIGDDGLSSPTGSIWDWLKVQVYSPAIDKKLAGKGIAIGKAAYGFDSTHDPQPYGNKYKDDNHTVILLASIAADALEHGAAYHSGEVKQKDATGTERKYQKYEVKAFLSTFLPMREFKDIAKRESFIKKFTTGVHRVQFFNTVSSHSDKIVEIMFLDHVELNPEGLGNHVRLKFNMDGSETDNHYVNNIHVIGDLGGGTLDEAYMRGSYCDPDKSEGRDIGVNELLKIIRKEIETSEKFRRFKFSNLSEVNDMILAGLGITKKSIADLDENYLFVNKKQENLLQKSMQHLKNEFSKKLPQQEVGKYFISWYGEPHDVTPIVEKELTKFCEFRLFPIIRDRLIHSPEVVAYTLSGGTAVLVQEELTKINNELEKAFPIYFTDRHTSYWGLVEAGDILGATYRAENNLLLPEEMEED</sequence>
<dbReference type="Proteomes" id="UP001238450">
    <property type="component" value="Unassembled WGS sequence"/>
</dbReference>
<dbReference type="EMBL" id="JAUSUV010000017">
    <property type="protein sequence ID" value="MDQ0418727.1"/>
    <property type="molecule type" value="Genomic_DNA"/>
</dbReference>
<name>A0AAJ1TLI7_9BACL</name>
<organism evidence="1 2">
    <name type="scientific">Croceifilum oryzae</name>
    <dbReference type="NCBI Taxonomy" id="1553429"/>
    <lineage>
        <taxon>Bacteria</taxon>
        <taxon>Bacillati</taxon>
        <taxon>Bacillota</taxon>
        <taxon>Bacilli</taxon>
        <taxon>Bacillales</taxon>
        <taxon>Thermoactinomycetaceae</taxon>
        <taxon>Croceifilum</taxon>
    </lineage>
</organism>
<gene>
    <name evidence="1" type="ORF">J2Z48_002931</name>
</gene>
<comment type="caution">
    <text evidence="1">The sequence shown here is derived from an EMBL/GenBank/DDBJ whole genome shotgun (WGS) entry which is preliminary data.</text>
</comment>
<accession>A0AAJ1TLI7</accession>
<protein>
    <recommendedName>
        <fullName evidence="3">Actin-like protein N-terminal domain-containing protein</fullName>
    </recommendedName>
</protein>
<reference evidence="1 2" key="1">
    <citation type="submission" date="2023-07" db="EMBL/GenBank/DDBJ databases">
        <title>Genomic Encyclopedia of Type Strains, Phase IV (KMG-IV): sequencing the most valuable type-strain genomes for metagenomic binning, comparative biology and taxonomic classification.</title>
        <authorList>
            <person name="Goeker M."/>
        </authorList>
    </citation>
    <scope>NUCLEOTIDE SEQUENCE [LARGE SCALE GENOMIC DNA]</scope>
    <source>
        <strain evidence="1 2">DSM 46876</strain>
    </source>
</reference>
<dbReference type="RefSeq" id="WP_307254639.1">
    <property type="nucleotide sequence ID" value="NZ_JAUSUV010000017.1"/>
</dbReference>
<proteinExistence type="predicted"/>